<reference evidence="3" key="1">
    <citation type="journal article" date="2013" name="Genome Announc.">
        <title>Draft Genome Sequence of the 2-Chloro-4-Nitrophenol-Degrading Bacterium Arthrobacter sp. Strain SJCon.</title>
        <authorList>
            <person name="Vikram S."/>
            <person name="Kumar S."/>
            <person name="Vaidya B."/>
            <person name="Pinnaka A.K."/>
            <person name="Raghava G.P."/>
        </authorList>
    </citation>
    <scope>NUCLEOTIDE SEQUENCE [LARGE SCALE GENOMIC DNA]</scope>
    <source>
        <strain evidence="3">SJCon</strain>
    </source>
</reference>
<keyword evidence="2" id="KW-0449">Lipoprotein</keyword>
<organism evidence="2 3">
    <name type="scientific">Arthrobacter nitrophenolicus</name>
    <dbReference type="NCBI Taxonomy" id="683150"/>
    <lineage>
        <taxon>Bacteria</taxon>
        <taxon>Bacillati</taxon>
        <taxon>Actinomycetota</taxon>
        <taxon>Actinomycetes</taxon>
        <taxon>Micrococcales</taxon>
        <taxon>Micrococcaceae</taxon>
        <taxon>Arthrobacter</taxon>
    </lineage>
</organism>
<gene>
    <name evidence="2" type="ORF">G205_06848</name>
</gene>
<dbReference type="Proteomes" id="UP000011189">
    <property type="component" value="Unassembled WGS sequence"/>
</dbReference>
<sequence length="223" mass="22866">MATIFIGETMKPHSLLPVLVLVLASCTAPVPARDGPSLGPASGTVAAPSSQEARAPLPYRATTGTGAEISFLLPTSAADPAVAAIEAYRVKAGAAPVSYLVAEVDNSNGTVPVNLYSVSVFDAGGHRFTFSSVADAIHSWGPTYSYDFGWRMGDGSAVDEAAAGTLKREATGLHSANVNTTVDVAGQTRVVLASYDAQLPAGFVRVIVQPFGMDVEVEAAPAS</sequence>
<comment type="caution">
    <text evidence="2">The sequence shown here is derived from an EMBL/GenBank/DDBJ whole genome shotgun (WGS) entry which is preliminary data.</text>
</comment>
<protein>
    <submittedName>
        <fullName evidence="2">Lipoprotein</fullName>
    </submittedName>
</protein>
<name>L8TTT3_9MICC</name>
<evidence type="ECO:0000256" key="1">
    <source>
        <dbReference type="SAM" id="MobiDB-lite"/>
    </source>
</evidence>
<evidence type="ECO:0000313" key="2">
    <source>
        <dbReference type="EMBL" id="ELT45225.1"/>
    </source>
</evidence>
<evidence type="ECO:0000313" key="3">
    <source>
        <dbReference type="Proteomes" id="UP000011189"/>
    </source>
</evidence>
<dbReference type="AlphaFoldDB" id="L8TTT3"/>
<accession>L8TTT3</accession>
<feature type="region of interest" description="Disordered" evidence="1">
    <location>
        <begin position="34"/>
        <end position="53"/>
    </location>
</feature>
<proteinExistence type="predicted"/>
<dbReference type="EMBL" id="AOFD01000011">
    <property type="protein sequence ID" value="ELT45225.1"/>
    <property type="molecule type" value="Genomic_DNA"/>
</dbReference>
<keyword evidence="3" id="KW-1185">Reference proteome</keyword>
<dbReference type="PATRIC" id="fig|683150.5.peg.1369"/>